<dbReference type="Proteomes" id="UP000054776">
    <property type="component" value="Unassembled WGS sequence"/>
</dbReference>
<sequence length="59" mass="6556">MCLLELYEPLRLSGWKTITTIENTVSLQECLSKCASAGRSAHHLLDPGILFSQSYCIVN</sequence>
<name>A0A0V0YYU5_TRISP</name>
<evidence type="ECO:0000313" key="1">
    <source>
        <dbReference type="EMBL" id="KRY05376.1"/>
    </source>
</evidence>
<dbReference type="InParanoid" id="A0A0V0YYU5"/>
<comment type="caution">
    <text evidence="1">The sequence shown here is derived from an EMBL/GenBank/DDBJ whole genome shotgun (WGS) entry which is preliminary data.</text>
</comment>
<organism evidence="1 2">
    <name type="scientific">Trichinella spiralis</name>
    <name type="common">Trichina worm</name>
    <dbReference type="NCBI Taxonomy" id="6334"/>
    <lineage>
        <taxon>Eukaryota</taxon>
        <taxon>Metazoa</taxon>
        <taxon>Ecdysozoa</taxon>
        <taxon>Nematoda</taxon>
        <taxon>Enoplea</taxon>
        <taxon>Dorylaimia</taxon>
        <taxon>Trichinellida</taxon>
        <taxon>Trichinellidae</taxon>
        <taxon>Trichinella</taxon>
    </lineage>
</organism>
<protein>
    <recommendedName>
        <fullName evidence="3">Apple domain-containing protein</fullName>
    </recommendedName>
</protein>
<evidence type="ECO:0000313" key="2">
    <source>
        <dbReference type="Proteomes" id="UP000054776"/>
    </source>
</evidence>
<accession>A0A0V0YYU5</accession>
<keyword evidence="2" id="KW-1185">Reference proteome</keyword>
<reference evidence="1 2" key="1">
    <citation type="submission" date="2015-01" db="EMBL/GenBank/DDBJ databases">
        <title>Evolution of Trichinella species and genotypes.</title>
        <authorList>
            <person name="Korhonen P.K."/>
            <person name="Edoardo P."/>
            <person name="Giuseppe L.R."/>
            <person name="Gasser R.B."/>
        </authorList>
    </citation>
    <scope>NUCLEOTIDE SEQUENCE [LARGE SCALE GENOMIC DNA]</scope>
    <source>
        <strain evidence="1">ISS3</strain>
    </source>
</reference>
<evidence type="ECO:0008006" key="3">
    <source>
        <dbReference type="Google" id="ProtNLM"/>
    </source>
</evidence>
<proteinExistence type="predicted"/>
<dbReference type="AlphaFoldDB" id="A0A0V0YYU5"/>
<dbReference type="EMBL" id="JYDH01003689">
    <property type="protein sequence ID" value="KRY05376.1"/>
    <property type="molecule type" value="Genomic_DNA"/>
</dbReference>
<gene>
    <name evidence="1" type="ORF">T01_12435</name>
</gene>